<dbReference type="Gene3D" id="3.40.50.720">
    <property type="entry name" value="NAD(P)-binding Rossmann-like Domain"/>
    <property type="match status" value="1"/>
</dbReference>
<comment type="function">
    <text evidence="6">Catalyzes the reduction of dTDP-6-deoxy-L-lyxo-4-hexulose to yield dTDP-L-rhamnose.</text>
</comment>
<dbReference type="InterPro" id="IPR029903">
    <property type="entry name" value="RmlD-like-bd"/>
</dbReference>
<dbReference type="InterPro" id="IPR036291">
    <property type="entry name" value="NAD(P)-bd_dom_sf"/>
</dbReference>
<keyword evidence="6 9" id="KW-0560">Oxidoreductase</keyword>
<organism evidence="9 10">
    <name type="scientific">Massilia forsythiae</name>
    <dbReference type="NCBI Taxonomy" id="2728020"/>
    <lineage>
        <taxon>Bacteria</taxon>
        <taxon>Pseudomonadati</taxon>
        <taxon>Pseudomonadota</taxon>
        <taxon>Betaproteobacteria</taxon>
        <taxon>Burkholderiales</taxon>
        <taxon>Oxalobacteraceae</taxon>
        <taxon>Telluria group</taxon>
        <taxon>Massilia</taxon>
    </lineage>
</organism>
<dbReference type="SUPFAM" id="SSF51735">
    <property type="entry name" value="NAD(P)-binding Rossmann-fold domains"/>
    <property type="match status" value="1"/>
</dbReference>
<protein>
    <recommendedName>
        <fullName evidence="4 6">dTDP-4-dehydrorhamnose reductase</fullName>
        <ecNumber evidence="3 6">1.1.1.133</ecNumber>
    </recommendedName>
</protein>
<comment type="pathway">
    <text evidence="1 6">Carbohydrate biosynthesis; dTDP-L-rhamnose biosynthesis.</text>
</comment>
<dbReference type="CDD" id="cd05254">
    <property type="entry name" value="dTDP_HR_like_SDR_e"/>
    <property type="match status" value="1"/>
</dbReference>
<dbReference type="InterPro" id="IPR005913">
    <property type="entry name" value="dTDP_dehydrorham_reduct"/>
</dbReference>
<name>A0A7Z2VXG1_9BURK</name>
<dbReference type="GO" id="GO:0005829">
    <property type="term" value="C:cytosol"/>
    <property type="evidence" value="ECO:0007669"/>
    <property type="project" value="TreeGrafter"/>
</dbReference>
<evidence type="ECO:0000256" key="5">
    <source>
        <dbReference type="ARBA" id="ARBA00048200"/>
    </source>
</evidence>
<comment type="catalytic activity">
    <reaction evidence="5 6">
        <text>dTDP-beta-L-rhamnose + NADP(+) = dTDP-4-dehydro-beta-L-rhamnose + NADPH + H(+)</text>
        <dbReference type="Rhea" id="RHEA:21796"/>
        <dbReference type="ChEBI" id="CHEBI:15378"/>
        <dbReference type="ChEBI" id="CHEBI:57510"/>
        <dbReference type="ChEBI" id="CHEBI:57783"/>
        <dbReference type="ChEBI" id="CHEBI:58349"/>
        <dbReference type="ChEBI" id="CHEBI:62830"/>
        <dbReference type="EC" id="1.1.1.133"/>
    </reaction>
</comment>
<accession>A0A7Z2VXG1</accession>
<gene>
    <name evidence="9" type="primary">rfbD</name>
    <name evidence="9" type="ORF">HH212_13445</name>
</gene>
<evidence type="ECO:0000256" key="3">
    <source>
        <dbReference type="ARBA" id="ARBA00012929"/>
    </source>
</evidence>
<dbReference type="AlphaFoldDB" id="A0A7Z2VXG1"/>
<evidence type="ECO:0000256" key="6">
    <source>
        <dbReference type="RuleBase" id="RU364082"/>
    </source>
</evidence>
<evidence type="ECO:0000313" key="9">
    <source>
        <dbReference type="EMBL" id="QJE00903.1"/>
    </source>
</evidence>
<dbReference type="PANTHER" id="PTHR10491">
    <property type="entry name" value="DTDP-4-DEHYDRORHAMNOSE REDUCTASE"/>
    <property type="match status" value="1"/>
</dbReference>
<dbReference type="GO" id="GO:0019305">
    <property type="term" value="P:dTDP-rhamnose biosynthetic process"/>
    <property type="evidence" value="ECO:0007669"/>
    <property type="project" value="UniProtKB-UniPathway"/>
</dbReference>
<evidence type="ECO:0000256" key="1">
    <source>
        <dbReference type="ARBA" id="ARBA00004781"/>
    </source>
</evidence>
<feature type="region of interest" description="Disordered" evidence="7">
    <location>
        <begin position="249"/>
        <end position="268"/>
    </location>
</feature>
<proteinExistence type="inferred from homology"/>
<dbReference type="PANTHER" id="PTHR10491:SF4">
    <property type="entry name" value="METHIONINE ADENOSYLTRANSFERASE 2 SUBUNIT BETA"/>
    <property type="match status" value="1"/>
</dbReference>
<dbReference type="NCBIfam" id="TIGR01214">
    <property type="entry name" value="rmlD"/>
    <property type="match status" value="1"/>
</dbReference>
<comment type="cofactor">
    <cofactor evidence="6">
        <name>Mg(2+)</name>
        <dbReference type="ChEBI" id="CHEBI:18420"/>
    </cofactor>
    <text evidence="6">Binds 1 Mg(2+) ion per monomer.</text>
</comment>
<dbReference type="Gene3D" id="3.90.25.10">
    <property type="entry name" value="UDP-galactose 4-epimerase, domain 1"/>
    <property type="match status" value="1"/>
</dbReference>
<keyword evidence="10" id="KW-1185">Reference proteome</keyword>
<dbReference type="NCBIfam" id="NF007440">
    <property type="entry name" value="PRK09987.1"/>
    <property type="match status" value="1"/>
</dbReference>
<comment type="similarity">
    <text evidence="2 6">Belongs to the dTDP-4-dehydrorhamnose reductase family.</text>
</comment>
<reference evidence="9 10" key="1">
    <citation type="submission" date="2020-04" db="EMBL/GenBank/DDBJ databases">
        <title>Genome sequencing of novel species.</title>
        <authorList>
            <person name="Heo J."/>
            <person name="Kim S.-J."/>
            <person name="Kim J.-S."/>
            <person name="Hong S.-B."/>
            <person name="Kwon S.-W."/>
        </authorList>
    </citation>
    <scope>NUCLEOTIDE SEQUENCE [LARGE SCALE GENOMIC DNA]</scope>
    <source>
        <strain evidence="9 10">GN2-R2</strain>
    </source>
</reference>
<sequence length="295" mass="31494">MKILVTGKNGQVGFELCRALSVLGEVVAIDQADCDLGDADAIRALVRRVAPDVIVNPAAYTAVDKAEAERDTAFAVNARAPGILGEEAARLGALVVHYSTDYVFDGAKDGSYTEDDRPGPQSVYGSTKYAGEQALAAVNPRHLILRTSWVVGAHGGNFAKTMLRLAGEREQLSVVADQFGAPTSAALLADLTAHLVRQHVREGADGFPYGTYHVTAAGETSWCEYARFVLAEAQAAGKPLKAGPDAVAPLSTAQYPTPAKRPANSRLDTGRFRDTFGLRLPSWQEGVRQVLQQIF</sequence>
<dbReference type="GO" id="GO:0008831">
    <property type="term" value="F:dTDP-4-dehydrorhamnose reductase activity"/>
    <property type="evidence" value="ECO:0007669"/>
    <property type="project" value="UniProtKB-EC"/>
</dbReference>
<evidence type="ECO:0000313" key="10">
    <source>
        <dbReference type="Proteomes" id="UP000502415"/>
    </source>
</evidence>
<dbReference type="Pfam" id="PF04321">
    <property type="entry name" value="RmlD_sub_bind"/>
    <property type="match status" value="1"/>
</dbReference>
<dbReference type="UniPathway" id="UPA00124"/>
<feature type="domain" description="RmlD-like substrate binding" evidence="8">
    <location>
        <begin position="1"/>
        <end position="293"/>
    </location>
</feature>
<evidence type="ECO:0000256" key="4">
    <source>
        <dbReference type="ARBA" id="ARBA00017099"/>
    </source>
</evidence>
<evidence type="ECO:0000256" key="7">
    <source>
        <dbReference type="SAM" id="MobiDB-lite"/>
    </source>
</evidence>
<dbReference type="EMBL" id="CP051685">
    <property type="protein sequence ID" value="QJE00903.1"/>
    <property type="molecule type" value="Genomic_DNA"/>
</dbReference>
<evidence type="ECO:0000256" key="2">
    <source>
        <dbReference type="ARBA" id="ARBA00010944"/>
    </source>
</evidence>
<keyword evidence="6" id="KW-0521">NADP</keyword>
<dbReference type="Proteomes" id="UP000502415">
    <property type="component" value="Chromosome"/>
</dbReference>
<dbReference type="KEGG" id="mfy:HH212_13445"/>
<evidence type="ECO:0000259" key="8">
    <source>
        <dbReference type="Pfam" id="PF04321"/>
    </source>
</evidence>
<dbReference type="EC" id="1.1.1.133" evidence="3 6"/>